<evidence type="ECO:0000313" key="3">
    <source>
        <dbReference type="Proteomes" id="UP001163550"/>
    </source>
</evidence>
<proteinExistence type="predicted"/>
<accession>A0ABY6HG96</accession>
<dbReference type="PROSITE" id="PS50943">
    <property type="entry name" value="HTH_CROC1"/>
    <property type="match status" value="1"/>
</dbReference>
<dbReference type="Proteomes" id="UP001163550">
    <property type="component" value="Chromosome"/>
</dbReference>
<evidence type="ECO:0000259" key="1">
    <source>
        <dbReference type="PROSITE" id="PS50943"/>
    </source>
</evidence>
<organism evidence="2 3">
    <name type="scientific">Acetobacterium wieringae</name>
    <dbReference type="NCBI Taxonomy" id="52694"/>
    <lineage>
        <taxon>Bacteria</taxon>
        <taxon>Bacillati</taxon>
        <taxon>Bacillota</taxon>
        <taxon>Clostridia</taxon>
        <taxon>Eubacteriales</taxon>
        <taxon>Eubacteriaceae</taxon>
        <taxon>Acetobacterium</taxon>
    </lineage>
</organism>
<dbReference type="CDD" id="cd00093">
    <property type="entry name" value="HTH_XRE"/>
    <property type="match status" value="1"/>
</dbReference>
<feature type="domain" description="HTH cro/C1-type" evidence="1">
    <location>
        <begin position="31"/>
        <end position="67"/>
    </location>
</feature>
<dbReference type="EMBL" id="CP087994">
    <property type="protein sequence ID" value="UYO63422.1"/>
    <property type="molecule type" value="Genomic_DNA"/>
</dbReference>
<reference evidence="2" key="1">
    <citation type="submission" date="2021-11" db="EMBL/GenBank/DDBJ databases">
        <title>Isoprene-degrading acetogen.</title>
        <authorList>
            <person name="Yang Y."/>
            <person name="Jin H."/>
            <person name="Yan J."/>
        </authorList>
    </citation>
    <scope>NUCLEOTIDE SEQUENCE</scope>
    <source>
        <strain evidence="2">Berkeley</strain>
    </source>
</reference>
<gene>
    <name evidence="2" type="ORF">LNN31_02975</name>
</gene>
<dbReference type="SUPFAM" id="SSF47413">
    <property type="entry name" value="lambda repressor-like DNA-binding domains"/>
    <property type="match status" value="1"/>
</dbReference>
<protein>
    <submittedName>
        <fullName evidence="2">Helix-turn-helix domain-containing protein</fullName>
    </submittedName>
</protein>
<dbReference type="RefSeq" id="WP_228879116.1">
    <property type="nucleotide sequence ID" value="NZ_CABIIK010000010.1"/>
</dbReference>
<evidence type="ECO:0000313" key="2">
    <source>
        <dbReference type="EMBL" id="UYO63422.1"/>
    </source>
</evidence>
<dbReference type="InterPro" id="IPR010982">
    <property type="entry name" value="Lambda_DNA-bd_dom_sf"/>
</dbReference>
<dbReference type="InterPro" id="IPR001387">
    <property type="entry name" value="Cro/C1-type_HTH"/>
</dbReference>
<sequence length="255" mass="29123">MAEFKERLKELVREKGETQTKIVDDINKKFRAGLSKQAFSYYVNGREPNHDTLKIFAEYFGVTVDYLIGYSDVKKRENADVNSKLGLSDGAIDTLEGYNKYLPNILIPTVNLLLELEVPAGNLSLLEPYRKYTTLTDDEIEDRLEKLRNGKVSPTISSHSFDGRSRPYILSKIDGFLNTSLINDDSNTELYLAVKGEKRHSLFIEAQKAIDSTIINDLKDDLETLRIYLKPEKGDIVLEIRELIKDLELLNKETV</sequence>
<keyword evidence="3" id="KW-1185">Reference proteome</keyword>
<dbReference type="Gene3D" id="1.10.260.40">
    <property type="entry name" value="lambda repressor-like DNA-binding domains"/>
    <property type="match status" value="1"/>
</dbReference>
<name>A0ABY6HG96_9FIRM</name>